<dbReference type="InterPro" id="IPR029055">
    <property type="entry name" value="Ntn_hydrolases_N"/>
</dbReference>
<comment type="caution">
    <text evidence="1">The sequence shown here is derived from an EMBL/GenBank/DDBJ whole genome shotgun (WGS) entry which is preliminary data.</text>
</comment>
<dbReference type="SUPFAM" id="SSF56235">
    <property type="entry name" value="N-terminal nucleophile aminohydrolases (Ntn hydrolases)"/>
    <property type="match status" value="1"/>
</dbReference>
<evidence type="ECO:0000313" key="1">
    <source>
        <dbReference type="EMBL" id="GAG52224.1"/>
    </source>
</evidence>
<organism evidence="1">
    <name type="scientific">marine sediment metagenome</name>
    <dbReference type="NCBI Taxonomy" id="412755"/>
    <lineage>
        <taxon>unclassified sequences</taxon>
        <taxon>metagenomes</taxon>
        <taxon>ecological metagenomes</taxon>
    </lineage>
</organism>
<evidence type="ECO:0008006" key="2">
    <source>
        <dbReference type="Google" id="ProtNLM"/>
    </source>
</evidence>
<proteinExistence type="predicted"/>
<reference evidence="1" key="1">
    <citation type="journal article" date="2014" name="Front. Microbiol.">
        <title>High frequency of phylogenetically diverse reductive dehalogenase-homologous genes in deep subseafloor sedimentary metagenomes.</title>
        <authorList>
            <person name="Kawai M."/>
            <person name="Futagami T."/>
            <person name="Toyoda A."/>
            <person name="Takaki Y."/>
            <person name="Nishi S."/>
            <person name="Hori S."/>
            <person name="Arai W."/>
            <person name="Tsubouchi T."/>
            <person name="Morono Y."/>
            <person name="Uchiyama I."/>
            <person name="Ito T."/>
            <person name="Fujiyama A."/>
            <person name="Inagaki F."/>
            <person name="Takami H."/>
        </authorList>
    </citation>
    <scope>NUCLEOTIDE SEQUENCE</scope>
    <source>
        <strain evidence="1">Expedition CK06-06</strain>
    </source>
</reference>
<dbReference type="Gene3D" id="3.60.60.10">
    <property type="entry name" value="Penicillin V Acylase, Chain A"/>
    <property type="match status" value="1"/>
</dbReference>
<protein>
    <recommendedName>
        <fullName evidence="2">Choloylglycine hydrolase/NAAA C-terminal domain-containing protein</fullName>
    </recommendedName>
</protein>
<dbReference type="EMBL" id="BARS01053539">
    <property type="protein sequence ID" value="GAG52224.1"/>
    <property type="molecule type" value="Genomic_DNA"/>
</dbReference>
<dbReference type="AlphaFoldDB" id="X0Y8P9"/>
<sequence>IDERGGPCGPALPGRLLSARMKHKRSDSGGTMRPVLVVVGFLLLVLGSASAWACTGVVIACDGHVVAGGNEDWSRPDSYMWAEPVAGRLHGVVYFGYEVRGEFGDRPPFWYEFQGINSVGLFFDSFGAPCAGLSDEEQLRPRYAGRIEQLIMRWCSTVEEAVRMITQYDRSFMTCMQYLLVDRTGAAAVVEAGKVVWMESDTFAVTNFHLSDPSHGGYPCWRYDI</sequence>
<gene>
    <name evidence="1" type="ORF">S01H1_79425</name>
</gene>
<name>X0Y8P9_9ZZZZ</name>
<feature type="non-terminal residue" evidence="1">
    <location>
        <position position="225"/>
    </location>
</feature>
<feature type="non-terminal residue" evidence="1">
    <location>
        <position position="1"/>
    </location>
</feature>
<accession>X0Y8P9</accession>